<feature type="transmembrane region" description="Helical" evidence="2">
    <location>
        <begin position="730"/>
        <end position="750"/>
    </location>
</feature>
<keyword evidence="2" id="KW-0472">Membrane</keyword>
<feature type="transmembrane region" description="Helical" evidence="2">
    <location>
        <begin position="791"/>
        <end position="811"/>
    </location>
</feature>
<dbReference type="RefSeq" id="YP_010675567.1">
    <property type="nucleotide sequence ID" value="NC_071005.1"/>
</dbReference>
<sequence>MPEGSDKDIVIRGILRDELSEPAADMQRSLDDLGDGMRNTADAADELSEAERRNQQQSEKTTRQLNAEAQARDELGRFTREQTDAVEKNTKSQKGNTTVISKSTKIFSKSTKVMGKFTGVFMGLLKAGAVLDMISMAAQGITALGGVAVAAGNGIVIMSGALLAMPGLLSGVGQAAIVGKLAFKGMGDAVKALASGDFAAFGEATKDMGPNMTNAAKSAGMFGQRLKPLVRDMQERVWKGMGAQIEELGNKIFPMLRRSVMQTADAIGKALSGFTRFLNSAKGMRDMNTILKGNAIISGDFARGVGQGMQALTKITASAMPAAIVASERLSGIFESLNDVVDRNRDKIAQFAMTGVNVFSRFIGIISDLAVGLWNIGKAGMGLTRTLGTGLEDVARKFREWTGSVEGQNKMKQYFEDMKPTLSALGNLAKVIGTAFLQLGQNTNLADLINQLAGVVPTFQQLVEQASGRFLPAMLDIAQSFADVVLESNVLQVTSVLLTSAAWAAEKLAAAFGALPGPVQTTIGTLVGLGLVIKTLAGTFIPGLLMKIPFISRAVAAARYQMMLFSRSMSVAFASGGIKGAIGMLVLWFKKLALAIKGVGLAMKAAFLSNPIGWIILAVIVLIGVFVLLWKKCEGFRNLVKAIGQWFVDVWNNVLYPAVMKVWEWMKMAWDKVYAVVSSVVGAIIGWFQRNWNTIKTVVMVVFSVIKTIISTYIKVYITIFKVVFTVVKAVFMGIVAVVRFIWPIISGLFKMGYQIIRVIVLAIALVFKIAFYAILFVAKLVWKGIVASAKVVWMVLRPLFMAILAVWKFIWNAIKFVFTAIWNAILAVIRFMMPIWMAILNGIRTAWNWVWNIIKAVVSAVINTIIAIIQRIVGFVMNVVNTVRAIWDAAWNALSGIVRAVVDRVRGIIDGILGVVRRVTDGVRNAFSSAFNRIRDIVMPIINAIKETIDRITSAAKGLGDTISNLNPGNWFAAGGAVSSGMRAMVGELGPEAFVTHTGKVSMIGTHGPEIRDFSQAGYVVPNHVLRGYGDSSVPHNVMKKLAAASAPSTGGFAAPAQASDHRSNLSSNDYMSGGGGGGNHYSVKIDAAGGDPKAIAKAVKAAIREIERDKKERG</sequence>
<feature type="transmembrane region" description="Helical" evidence="2">
    <location>
        <begin position="526"/>
        <end position="548"/>
    </location>
</feature>
<reference evidence="3 4" key="1">
    <citation type="submission" date="2019-10" db="EMBL/GenBank/DDBJ databases">
        <authorList>
            <person name="Zack K.M."/>
            <person name="Garlena R.A."/>
            <person name="Russell D.A."/>
            <person name="Pope W.H."/>
            <person name="Jacobs-Sera D."/>
            <person name="Hatfull G.F."/>
        </authorList>
    </citation>
    <scope>NUCLEOTIDE SEQUENCE [LARGE SCALE GENOMIC DNA]</scope>
</reference>
<keyword evidence="2" id="KW-0812">Transmembrane</keyword>
<feature type="transmembrane region" description="Helical" evidence="2">
    <location>
        <begin position="756"/>
        <end position="779"/>
    </location>
</feature>
<dbReference type="GeneID" id="77951894"/>
<feature type="transmembrane region" description="Helical" evidence="2">
    <location>
        <begin position="673"/>
        <end position="689"/>
    </location>
</feature>
<protein>
    <submittedName>
        <fullName evidence="3">Tape measure protein</fullName>
    </submittedName>
</protein>
<dbReference type="PANTHER" id="PTHR37813">
    <property type="entry name" value="FELS-2 PROPHAGE PROTEIN"/>
    <property type="match status" value="1"/>
</dbReference>
<feature type="transmembrane region" description="Helical" evidence="2">
    <location>
        <begin position="695"/>
        <end position="718"/>
    </location>
</feature>
<evidence type="ECO:0000256" key="1">
    <source>
        <dbReference type="SAM" id="MobiDB-lite"/>
    </source>
</evidence>
<dbReference type="Proteomes" id="UP000423645">
    <property type="component" value="Segment"/>
</dbReference>
<gene>
    <name evidence="3" type="primary">49</name>
    <name evidence="3" type="ORF">PBI_CHIDIEBERE_49</name>
</gene>
<dbReference type="KEGG" id="vg:77951894"/>
<accession>A0A649VKL6</accession>
<feature type="transmembrane region" description="Helical" evidence="2">
    <location>
        <begin position="817"/>
        <end position="838"/>
    </location>
</feature>
<evidence type="ECO:0000313" key="3">
    <source>
        <dbReference type="EMBL" id="QGJ92940.1"/>
    </source>
</evidence>
<keyword evidence="4" id="KW-1185">Reference proteome</keyword>
<feature type="compositionally biased region" description="Polar residues" evidence="1">
    <location>
        <begin position="55"/>
        <end position="64"/>
    </location>
</feature>
<dbReference type="EMBL" id="MN586022">
    <property type="protein sequence ID" value="QGJ92940.1"/>
    <property type="molecule type" value="Genomic_DNA"/>
</dbReference>
<evidence type="ECO:0000313" key="4">
    <source>
        <dbReference type="Proteomes" id="UP000423645"/>
    </source>
</evidence>
<feature type="region of interest" description="Disordered" evidence="1">
    <location>
        <begin position="44"/>
        <end position="64"/>
    </location>
</feature>
<dbReference type="PANTHER" id="PTHR37813:SF1">
    <property type="entry name" value="FELS-2 PROPHAGE PROTEIN"/>
    <property type="match status" value="1"/>
</dbReference>
<organism evidence="3 4">
    <name type="scientific">Gordonia phage Chidiebere</name>
    <dbReference type="NCBI Taxonomy" id="2656530"/>
    <lineage>
        <taxon>Viruses</taxon>
        <taxon>Duplodnaviria</taxon>
        <taxon>Heunggongvirae</taxon>
        <taxon>Uroviricota</taxon>
        <taxon>Caudoviricetes</taxon>
        <taxon>Chidieberevirus</taxon>
        <taxon>Chidieberevirus chidiebere</taxon>
    </lineage>
</organism>
<feature type="transmembrane region" description="Helical" evidence="2">
    <location>
        <begin position="612"/>
        <end position="630"/>
    </location>
</feature>
<proteinExistence type="predicted"/>
<name>A0A649VKL6_9CAUD</name>
<dbReference type="Gene3D" id="1.20.120.20">
    <property type="entry name" value="Apolipoprotein"/>
    <property type="match status" value="1"/>
</dbReference>
<evidence type="ECO:0000256" key="2">
    <source>
        <dbReference type="SAM" id="Phobius"/>
    </source>
</evidence>
<feature type="transmembrane region" description="Helical" evidence="2">
    <location>
        <begin position="850"/>
        <end position="870"/>
    </location>
</feature>
<feature type="transmembrane region" description="Helical" evidence="2">
    <location>
        <begin position="569"/>
        <end position="589"/>
    </location>
</feature>
<keyword evidence="2" id="KW-1133">Transmembrane helix</keyword>